<protein>
    <submittedName>
        <fullName evidence="2">Uncharacterized protein</fullName>
    </submittedName>
</protein>
<feature type="non-terminal residue" evidence="2">
    <location>
        <position position="1"/>
    </location>
</feature>
<reference evidence="2" key="1">
    <citation type="submission" date="2021-10" db="EMBL/GenBank/DDBJ databases">
        <title>Melipona bicolor Genome sequencing and assembly.</title>
        <authorList>
            <person name="Araujo N.S."/>
            <person name="Arias M.C."/>
        </authorList>
    </citation>
    <scope>NUCLEOTIDE SEQUENCE</scope>
    <source>
        <strain evidence="2">USP_2M_L1-L4_2017</strain>
        <tissue evidence="2">Whole body</tissue>
    </source>
</reference>
<dbReference type="Proteomes" id="UP001177670">
    <property type="component" value="Unassembled WGS sequence"/>
</dbReference>
<accession>A0AA40KNL2</accession>
<gene>
    <name evidence="2" type="ORF">K0M31_004581</name>
</gene>
<organism evidence="2 3">
    <name type="scientific">Melipona bicolor</name>
    <dbReference type="NCBI Taxonomy" id="60889"/>
    <lineage>
        <taxon>Eukaryota</taxon>
        <taxon>Metazoa</taxon>
        <taxon>Ecdysozoa</taxon>
        <taxon>Arthropoda</taxon>
        <taxon>Hexapoda</taxon>
        <taxon>Insecta</taxon>
        <taxon>Pterygota</taxon>
        <taxon>Neoptera</taxon>
        <taxon>Endopterygota</taxon>
        <taxon>Hymenoptera</taxon>
        <taxon>Apocrita</taxon>
        <taxon>Aculeata</taxon>
        <taxon>Apoidea</taxon>
        <taxon>Anthophila</taxon>
        <taxon>Apidae</taxon>
        <taxon>Melipona</taxon>
    </lineage>
</organism>
<keyword evidence="3" id="KW-1185">Reference proteome</keyword>
<name>A0AA40KNL2_9HYME</name>
<sequence length="99" mass="11545">SRSQLHRWYVTQRASEFRQQSEIKSSRATTELLISGNNIFRDEGRELESRREKRKFVARRKDLLPGFSATAEKREEARRMASGRTRLGMASEKISSRGE</sequence>
<evidence type="ECO:0000256" key="1">
    <source>
        <dbReference type="SAM" id="MobiDB-lite"/>
    </source>
</evidence>
<dbReference type="AlphaFoldDB" id="A0AA40KNL2"/>
<evidence type="ECO:0000313" key="3">
    <source>
        <dbReference type="Proteomes" id="UP001177670"/>
    </source>
</evidence>
<evidence type="ECO:0000313" key="2">
    <source>
        <dbReference type="EMBL" id="KAK1126966.1"/>
    </source>
</evidence>
<proteinExistence type="predicted"/>
<dbReference type="EMBL" id="JAHYIQ010000013">
    <property type="protein sequence ID" value="KAK1126966.1"/>
    <property type="molecule type" value="Genomic_DNA"/>
</dbReference>
<comment type="caution">
    <text evidence="2">The sequence shown here is derived from an EMBL/GenBank/DDBJ whole genome shotgun (WGS) entry which is preliminary data.</text>
</comment>
<feature type="region of interest" description="Disordered" evidence="1">
    <location>
        <begin position="73"/>
        <end position="99"/>
    </location>
</feature>